<feature type="region of interest" description="Disordered" evidence="1">
    <location>
        <begin position="208"/>
        <end position="233"/>
    </location>
</feature>
<gene>
    <name evidence="2" type="ORF">K402DRAFT_416167</name>
</gene>
<sequence length="579" mass="61496">MADLSARTATAAQIAHLEAHAARQIAQIRALAASIPASVRQQMADAGVMPMIELETPRGNIQIPITTLIRGSRSHRHNSRIAHLRLPSPSNVLLQLPREAEWQRHPDWHGDREDVVSEDEEAEGQKWWEKNPFDEVELSCGRCERLQRTGPGYRTFLRAQYTRMDDAAQAIVHQHLDNGVRWVTAVEMAITARRRSRRLPAVADLVFEQEMDPEPQPETPPNLDGASSPRVTGTVVHLNHPEGLEPLPAEVLGLPVHLQEAYRAFMARMQSWVLQNEEAAGSSSAGAAAEANPPIPPLPTYFNTLTLPQQTAYLTLTLGRASQQQLPNGDSSSSSSAGVAGGVNPPTLPPLNLDGSSFLGDISEDPNYGAMSDADQRAYLLNRQNAIVRQARETAAFHQRRHAVDMARELQQAFGGSSSAGVSHGAGPSTLPPPPIRDESDVPFAHSQTSYDAIERADTEGRSSNRANRNGSSVHADTGSGSHTGGPNAGSRDSGVYLSSDVRIAAAAPTAESSTMGAPVTNGFAGYASTGNAPAANAGHNGVGSSSLSGGQSDREDGCGRYREGGSGNGSGSGSGRSS</sequence>
<protein>
    <submittedName>
        <fullName evidence="2">Uncharacterized protein</fullName>
    </submittedName>
</protein>
<feature type="compositionally biased region" description="Low complexity" evidence="1">
    <location>
        <begin position="531"/>
        <end position="552"/>
    </location>
</feature>
<feature type="compositionally biased region" description="Low complexity" evidence="1">
    <location>
        <begin position="414"/>
        <end position="429"/>
    </location>
</feature>
<name>A0A6G1HH59_9PEZI</name>
<dbReference type="EMBL" id="ML977137">
    <property type="protein sequence ID" value="KAF1992513.1"/>
    <property type="molecule type" value="Genomic_DNA"/>
</dbReference>
<evidence type="ECO:0000313" key="2">
    <source>
        <dbReference type="EMBL" id="KAF1992513.1"/>
    </source>
</evidence>
<feature type="compositionally biased region" description="Basic and acidic residues" evidence="1">
    <location>
        <begin position="553"/>
        <end position="564"/>
    </location>
</feature>
<feature type="region of interest" description="Disordered" evidence="1">
    <location>
        <begin position="323"/>
        <end position="359"/>
    </location>
</feature>
<reference evidence="2" key="1">
    <citation type="journal article" date="2020" name="Stud. Mycol.">
        <title>101 Dothideomycetes genomes: a test case for predicting lifestyles and emergence of pathogens.</title>
        <authorList>
            <person name="Haridas S."/>
            <person name="Albert R."/>
            <person name="Binder M."/>
            <person name="Bloem J."/>
            <person name="Labutti K."/>
            <person name="Salamov A."/>
            <person name="Andreopoulos B."/>
            <person name="Baker S."/>
            <person name="Barry K."/>
            <person name="Bills G."/>
            <person name="Bluhm B."/>
            <person name="Cannon C."/>
            <person name="Castanera R."/>
            <person name="Culley D."/>
            <person name="Daum C."/>
            <person name="Ezra D."/>
            <person name="Gonzalez J."/>
            <person name="Henrissat B."/>
            <person name="Kuo A."/>
            <person name="Liang C."/>
            <person name="Lipzen A."/>
            <person name="Lutzoni F."/>
            <person name="Magnuson J."/>
            <person name="Mondo S."/>
            <person name="Nolan M."/>
            <person name="Ohm R."/>
            <person name="Pangilinan J."/>
            <person name="Park H.-J."/>
            <person name="Ramirez L."/>
            <person name="Alfaro M."/>
            <person name="Sun H."/>
            <person name="Tritt A."/>
            <person name="Yoshinaga Y."/>
            <person name="Zwiers L.-H."/>
            <person name="Turgeon B."/>
            <person name="Goodwin S."/>
            <person name="Spatafora J."/>
            <person name="Crous P."/>
            <person name="Grigoriev I."/>
        </authorList>
    </citation>
    <scope>NUCLEOTIDE SEQUENCE</scope>
    <source>
        <strain evidence="2">CBS 113979</strain>
    </source>
</reference>
<evidence type="ECO:0000313" key="3">
    <source>
        <dbReference type="Proteomes" id="UP000800041"/>
    </source>
</evidence>
<evidence type="ECO:0000256" key="1">
    <source>
        <dbReference type="SAM" id="MobiDB-lite"/>
    </source>
</evidence>
<feature type="compositionally biased region" description="Gly residues" evidence="1">
    <location>
        <begin position="565"/>
        <end position="579"/>
    </location>
</feature>
<keyword evidence="3" id="KW-1185">Reference proteome</keyword>
<dbReference type="Proteomes" id="UP000800041">
    <property type="component" value="Unassembled WGS sequence"/>
</dbReference>
<organism evidence="2 3">
    <name type="scientific">Aulographum hederae CBS 113979</name>
    <dbReference type="NCBI Taxonomy" id="1176131"/>
    <lineage>
        <taxon>Eukaryota</taxon>
        <taxon>Fungi</taxon>
        <taxon>Dikarya</taxon>
        <taxon>Ascomycota</taxon>
        <taxon>Pezizomycotina</taxon>
        <taxon>Dothideomycetes</taxon>
        <taxon>Pleosporomycetidae</taxon>
        <taxon>Aulographales</taxon>
        <taxon>Aulographaceae</taxon>
    </lineage>
</organism>
<dbReference type="AlphaFoldDB" id="A0A6G1HH59"/>
<feature type="region of interest" description="Disordered" evidence="1">
    <location>
        <begin position="524"/>
        <end position="579"/>
    </location>
</feature>
<feature type="region of interest" description="Disordered" evidence="1">
    <location>
        <begin position="414"/>
        <end position="495"/>
    </location>
</feature>
<feature type="compositionally biased region" description="Low complexity" evidence="1">
    <location>
        <begin position="464"/>
        <end position="473"/>
    </location>
</feature>
<proteinExistence type="predicted"/>
<feature type="compositionally biased region" description="Basic and acidic residues" evidence="1">
    <location>
        <begin position="453"/>
        <end position="463"/>
    </location>
</feature>
<accession>A0A6G1HH59</accession>